<dbReference type="EMBL" id="JANIEX010001164">
    <property type="protein sequence ID" value="KAJ3560480.1"/>
    <property type="molecule type" value="Genomic_DNA"/>
</dbReference>
<comment type="caution">
    <text evidence="3">The sequence shown here is derived from an EMBL/GenBank/DDBJ whole genome shotgun (WGS) entry which is preliminary data.</text>
</comment>
<feature type="transmembrane region" description="Helical" evidence="2">
    <location>
        <begin position="85"/>
        <end position="103"/>
    </location>
</feature>
<proteinExistence type="predicted"/>
<evidence type="ECO:0000313" key="4">
    <source>
        <dbReference type="Proteomes" id="UP001213000"/>
    </source>
</evidence>
<feature type="transmembrane region" description="Helical" evidence="2">
    <location>
        <begin position="109"/>
        <end position="131"/>
    </location>
</feature>
<keyword evidence="4" id="KW-1185">Reference proteome</keyword>
<protein>
    <submittedName>
        <fullName evidence="3">Uncharacterized protein</fullName>
    </submittedName>
</protein>
<evidence type="ECO:0000256" key="1">
    <source>
        <dbReference type="SAM" id="MobiDB-lite"/>
    </source>
</evidence>
<gene>
    <name evidence="3" type="ORF">NP233_g10813</name>
</gene>
<evidence type="ECO:0000256" key="2">
    <source>
        <dbReference type="SAM" id="Phobius"/>
    </source>
</evidence>
<keyword evidence="2" id="KW-0472">Membrane</keyword>
<dbReference type="Proteomes" id="UP001213000">
    <property type="component" value="Unassembled WGS sequence"/>
</dbReference>
<sequence>MIGPPSNVDPRILGSITQSTDASKAAATSDAIQAGSALIESILIFVKFIMTYQNTRAAGSTVHERISHMKAFNPLLYVFYRDGTLFFIPMLVLSILDITTWFVDLTQTIVGFVLINTNVWYIWLYVFYWLITTRLILNIRMADCDFNESLVSKPIHSIQFHRTTHHDSDGIYASGELEEIREEHCDQCQSPAPSQARSMRQSITKTTSGENVRVSITVDTIKQQLNDGLQILAEFKKSLRPSSDVQRYDEAVGSLEGAAKGLTTLKNKLSNRKVGGSTNSRNSYVLPPPDLKVDFEDTPFSMTIPGIEESGKETTLGVVPENGEVQEEVKGRIEL</sequence>
<feature type="region of interest" description="Disordered" evidence="1">
    <location>
        <begin position="270"/>
        <end position="290"/>
    </location>
</feature>
<keyword evidence="2" id="KW-1133">Transmembrane helix</keyword>
<organism evidence="3 4">
    <name type="scientific">Leucocoprinus birnbaumii</name>
    <dbReference type="NCBI Taxonomy" id="56174"/>
    <lineage>
        <taxon>Eukaryota</taxon>
        <taxon>Fungi</taxon>
        <taxon>Dikarya</taxon>
        <taxon>Basidiomycota</taxon>
        <taxon>Agaricomycotina</taxon>
        <taxon>Agaricomycetes</taxon>
        <taxon>Agaricomycetidae</taxon>
        <taxon>Agaricales</taxon>
        <taxon>Agaricineae</taxon>
        <taxon>Agaricaceae</taxon>
        <taxon>Leucocoprinus</taxon>
    </lineage>
</organism>
<dbReference type="AlphaFoldDB" id="A0AAD5YRI7"/>
<reference evidence="3" key="1">
    <citation type="submission" date="2022-07" db="EMBL/GenBank/DDBJ databases">
        <title>Genome Sequence of Leucocoprinus birnbaumii.</title>
        <authorList>
            <person name="Buettner E."/>
        </authorList>
    </citation>
    <scope>NUCLEOTIDE SEQUENCE</scope>
    <source>
        <strain evidence="3">VT141</strain>
    </source>
</reference>
<name>A0AAD5YRI7_9AGAR</name>
<keyword evidence="2" id="KW-0812">Transmembrane</keyword>
<evidence type="ECO:0000313" key="3">
    <source>
        <dbReference type="EMBL" id="KAJ3560480.1"/>
    </source>
</evidence>
<accession>A0AAD5YRI7</accession>